<keyword evidence="2" id="KW-0418">Kinase</keyword>
<dbReference type="InterPro" id="IPR002173">
    <property type="entry name" value="Carboh/pur_kinase_PfkB_CS"/>
</dbReference>
<evidence type="ECO:0000313" key="5">
    <source>
        <dbReference type="EMBL" id="RZN61809.1"/>
    </source>
</evidence>
<evidence type="ECO:0000259" key="3">
    <source>
        <dbReference type="Pfam" id="PF00294"/>
    </source>
</evidence>
<sequence length="310" mass="34670">MPRFLAAGNLSRDVIKTSAGESIRLAGSSIYAGVVAAKLGFEAVLLACYGQESDLAEIPKELSLEGLVRRDKTASFELIYHGEDRELRLLSDSGLIYPSDVEKLGYYDVCLSSPIYNEIPLETLKEIRKRCFLLGLDPQGYIRKIDEYGKVRFSEFNGSDYFCLADVLSTSRPELPYIARGERNEEKALRLLWDMGPDIVLMTREGGSNHFSIFFDGKFFSLPAVPPSKIVDPGGAGDSSTAAFLAEYYMTGNPLWSALFASSVSSFIYEGFGAERVPSRGEAIRRLDEFLLRNAPELREMMREFLWSPR</sequence>
<accession>A0A3R9RMB4</accession>
<name>A0A3R9RMB4_9CREN</name>
<dbReference type="InterPro" id="IPR029056">
    <property type="entry name" value="Ribokinase-like"/>
</dbReference>
<evidence type="ECO:0000256" key="1">
    <source>
        <dbReference type="ARBA" id="ARBA00022679"/>
    </source>
</evidence>
<keyword evidence="1" id="KW-0808">Transferase</keyword>
<dbReference type="Pfam" id="PF00294">
    <property type="entry name" value="PfkB"/>
    <property type="match status" value="1"/>
</dbReference>
<keyword evidence="6" id="KW-1185">Reference proteome</keyword>
<dbReference type="Gene3D" id="3.40.1190.20">
    <property type="match status" value="1"/>
</dbReference>
<dbReference type="GO" id="GO:0016301">
    <property type="term" value="F:kinase activity"/>
    <property type="evidence" value="ECO:0007669"/>
    <property type="project" value="UniProtKB-KW"/>
</dbReference>
<organism evidence="4 6">
    <name type="scientific">Candidatus Methanodesulfokora washburnensis</name>
    <dbReference type="NCBI Taxonomy" id="2478471"/>
    <lineage>
        <taxon>Archaea</taxon>
        <taxon>Thermoproteota</taxon>
        <taxon>Candidatus Korarchaeia</taxon>
        <taxon>Candidatus Korarchaeia incertae sedis</taxon>
        <taxon>Candidatus Methanodesulfokora</taxon>
    </lineage>
</organism>
<evidence type="ECO:0000313" key="4">
    <source>
        <dbReference type="EMBL" id="RSN73630.1"/>
    </source>
</evidence>
<dbReference type="EMBL" id="RXII01000066">
    <property type="protein sequence ID" value="RZN61809.1"/>
    <property type="molecule type" value="Genomic_DNA"/>
</dbReference>
<dbReference type="Proteomes" id="UP000316217">
    <property type="component" value="Unassembled WGS sequence"/>
</dbReference>
<dbReference type="Proteomes" id="UP000277582">
    <property type="component" value="Unassembled WGS sequence"/>
</dbReference>
<comment type="caution">
    <text evidence="4">The sequence shown here is derived from an EMBL/GenBank/DDBJ whole genome shotgun (WGS) entry which is preliminary data.</text>
</comment>
<proteinExistence type="predicted"/>
<evidence type="ECO:0000313" key="7">
    <source>
        <dbReference type="Proteomes" id="UP000316217"/>
    </source>
</evidence>
<protein>
    <recommendedName>
        <fullName evidence="3">Carbohydrate kinase PfkB domain-containing protein</fullName>
    </recommendedName>
</protein>
<dbReference type="OrthoDB" id="26949at2157"/>
<dbReference type="InterPro" id="IPR011611">
    <property type="entry name" value="PfkB_dom"/>
</dbReference>
<dbReference type="EMBL" id="RCOS01000113">
    <property type="protein sequence ID" value="RSN73630.1"/>
    <property type="molecule type" value="Genomic_DNA"/>
</dbReference>
<evidence type="ECO:0000313" key="6">
    <source>
        <dbReference type="Proteomes" id="UP000277582"/>
    </source>
</evidence>
<reference evidence="4 6" key="1">
    <citation type="submission" date="2018-10" db="EMBL/GenBank/DDBJ databases">
        <title>Co-occurring genomic capacity for anaerobic methane metabolism and dissimilatory sulfite reduction discovered in the Korarchaeota.</title>
        <authorList>
            <person name="Mckay L.J."/>
            <person name="Dlakic M."/>
            <person name="Fields M.W."/>
            <person name="Delmont T.O."/>
            <person name="Eren A.M."/>
            <person name="Jay Z.J."/>
            <person name="Klingelsmith K.B."/>
            <person name="Rusch D.B."/>
            <person name="Inskeep W.P."/>
        </authorList>
    </citation>
    <scope>NUCLEOTIDE SEQUENCE [LARGE SCALE GENOMIC DNA]</scope>
    <source>
        <strain evidence="4 6">MDKW</strain>
    </source>
</reference>
<gene>
    <name evidence="4" type="ORF">D6D85_10210</name>
    <name evidence="5" type="ORF">EF810_04235</name>
</gene>
<reference evidence="5 7" key="2">
    <citation type="journal article" date="2019" name="Nat. Microbiol.">
        <title>Wide diversity of methane and short-chain alkane metabolisms in uncultured archaea.</title>
        <authorList>
            <person name="Borrel G."/>
            <person name="Adam P.S."/>
            <person name="McKay L.J."/>
            <person name="Chen L.X."/>
            <person name="Sierra-Garcia I.N."/>
            <person name="Sieber C.M."/>
            <person name="Letourneur Q."/>
            <person name="Ghozlane A."/>
            <person name="Andersen G.L."/>
            <person name="Li W.J."/>
            <person name="Hallam S.J."/>
            <person name="Muyzer G."/>
            <person name="de Oliveira V.M."/>
            <person name="Inskeep W.P."/>
            <person name="Banfield J.F."/>
            <person name="Gribaldo S."/>
        </authorList>
    </citation>
    <scope>NUCLEOTIDE SEQUENCE [LARGE SCALE GENOMIC DNA]</scope>
    <source>
        <strain evidence="5">NM4</strain>
    </source>
</reference>
<dbReference type="RefSeq" id="WP_125671870.1">
    <property type="nucleotide sequence ID" value="NZ_RCOS01000113.1"/>
</dbReference>
<evidence type="ECO:0000256" key="2">
    <source>
        <dbReference type="ARBA" id="ARBA00022777"/>
    </source>
</evidence>
<dbReference type="SUPFAM" id="SSF53613">
    <property type="entry name" value="Ribokinase-like"/>
    <property type="match status" value="1"/>
</dbReference>
<dbReference type="AlphaFoldDB" id="A0A3R9RMB4"/>
<feature type="domain" description="Carbohydrate kinase PfkB" evidence="3">
    <location>
        <begin position="35"/>
        <end position="274"/>
    </location>
</feature>
<dbReference type="PROSITE" id="PS00584">
    <property type="entry name" value="PFKB_KINASES_2"/>
    <property type="match status" value="1"/>
</dbReference>